<keyword evidence="2" id="KW-1185">Reference proteome</keyword>
<organism evidence="1 2">
    <name type="scientific">Nocardia mexicana</name>
    <dbReference type="NCBI Taxonomy" id="279262"/>
    <lineage>
        <taxon>Bacteria</taxon>
        <taxon>Bacillati</taxon>
        <taxon>Actinomycetota</taxon>
        <taxon>Actinomycetes</taxon>
        <taxon>Mycobacteriales</taxon>
        <taxon>Nocardiaceae</taxon>
        <taxon>Nocardia</taxon>
    </lineage>
</organism>
<comment type="caution">
    <text evidence="1">The sequence shown here is derived from an EMBL/GenBank/DDBJ whole genome shotgun (WGS) entry which is preliminary data.</text>
</comment>
<protein>
    <submittedName>
        <fullName evidence="1">Uncharacterized protein</fullName>
    </submittedName>
</protein>
<proteinExistence type="predicted"/>
<sequence>MRQPYPEFLDRETKVALAYRDRLRPLDPCGFLDETAVEDIGTPGYFGADGEFARCSAAYRTPMGAKRITKIDVAMIPGNATWRSGPPVMFGETPVRVRDSGDFCSASLSFDDKIVLNFTVATKGDLMERGPKVDLCPEATSIAAASIPHLTERPLRAKSKHANVNTKLAKLDPCAVVDVIGKDHPNPWVNSLPTPWSCQMLLDYGVNSTTRHIDFSYVSDAAITRSPGSEEIASRIAGLPSLEEPGGRGTRWADGCQIHVGTDPHWAPVKGVHNRKTEVISVGVEAGGCDAARATAAEVVRLYQQLPD</sequence>
<dbReference type="Proteomes" id="UP000255355">
    <property type="component" value="Unassembled WGS sequence"/>
</dbReference>
<accession>A0A370H686</accession>
<dbReference type="STRING" id="1210089.GCA_001613165_01120"/>
<name>A0A370H686_9NOCA</name>
<dbReference type="EMBL" id="QQAZ01000004">
    <property type="protein sequence ID" value="RDI51601.1"/>
    <property type="molecule type" value="Genomic_DNA"/>
</dbReference>
<dbReference type="AlphaFoldDB" id="A0A370H686"/>
<gene>
    <name evidence="1" type="ORF">DFR68_10484</name>
</gene>
<evidence type="ECO:0000313" key="2">
    <source>
        <dbReference type="Proteomes" id="UP000255355"/>
    </source>
</evidence>
<reference evidence="1 2" key="1">
    <citation type="submission" date="2018-07" db="EMBL/GenBank/DDBJ databases">
        <title>Genomic Encyclopedia of Type Strains, Phase IV (KMG-IV): sequencing the most valuable type-strain genomes for metagenomic binning, comparative biology and taxonomic classification.</title>
        <authorList>
            <person name="Goeker M."/>
        </authorList>
    </citation>
    <scope>NUCLEOTIDE SEQUENCE [LARGE SCALE GENOMIC DNA]</scope>
    <source>
        <strain evidence="1 2">DSM 44952</strain>
    </source>
</reference>
<evidence type="ECO:0000313" key="1">
    <source>
        <dbReference type="EMBL" id="RDI51601.1"/>
    </source>
</evidence>